<dbReference type="Pfam" id="PF07200">
    <property type="entry name" value="Mod_r"/>
    <property type="match status" value="1"/>
</dbReference>
<evidence type="ECO:0000256" key="6">
    <source>
        <dbReference type="PROSITE-ProRule" id="PRU00646"/>
    </source>
</evidence>
<dbReference type="GO" id="GO:0000813">
    <property type="term" value="C:ESCRT I complex"/>
    <property type="evidence" value="ECO:0007669"/>
    <property type="project" value="TreeGrafter"/>
</dbReference>
<dbReference type="PANTHER" id="PTHR13678">
    <property type="entry name" value="VACUOLAR PROTEIN SORTING-ASSOCIATED PROTEIN 37"/>
    <property type="match status" value="1"/>
</dbReference>
<dbReference type="PANTHER" id="PTHR13678:SF2">
    <property type="entry name" value="VACUOLAR PROTEIN SORTING-ASSOCIATED PROTEIN 37A"/>
    <property type="match status" value="1"/>
</dbReference>
<organism evidence="10 11">
    <name type="scientific">Pseudocercospora eumusae</name>
    <dbReference type="NCBI Taxonomy" id="321146"/>
    <lineage>
        <taxon>Eukaryota</taxon>
        <taxon>Fungi</taxon>
        <taxon>Dikarya</taxon>
        <taxon>Ascomycota</taxon>
        <taxon>Pezizomycotina</taxon>
        <taxon>Dothideomycetes</taxon>
        <taxon>Dothideomycetidae</taxon>
        <taxon>Mycosphaerellales</taxon>
        <taxon>Mycosphaerellaceae</taxon>
        <taxon>Pseudocercospora</taxon>
    </lineage>
</organism>
<evidence type="ECO:0000256" key="1">
    <source>
        <dbReference type="ARBA" id="ARBA00004177"/>
    </source>
</evidence>
<proteinExistence type="inferred from homology"/>
<keyword evidence="4" id="KW-0967">Endosome</keyword>
<dbReference type="GO" id="GO:0006623">
    <property type="term" value="P:protein targeting to vacuole"/>
    <property type="evidence" value="ECO:0007669"/>
    <property type="project" value="TreeGrafter"/>
</dbReference>
<evidence type="ECO:0000313" key="11">
    <source>
        <dbReference type="Proteomes" id="UP000070133"/>
    </source>
</evidence>
<reference evidence="10 11" key="1">
    <citation type="submission" date="2015-07" db="EMBL/GenBank/DDBJ databases">
        <title>Comparative genomics of the Sigatoka disease complex on banana suggests a link between parallel evolutionary changes in Pseudocercospora fijiensis and Pseudocercospora eumusae and increased virulence on the banana host.</title>
        <authorList>
            <person name="Chang T.-C."/>
            <person name="Salvucci A."/>
            <person name="Crous P.W."/>
            <person name="Stergiopoulos I."/>
        </authorList>
    </citation>
    <scope>NUCLEOTIDE SEQUENCE [LARGE SCALE GENOMIC DNA]</scope>
    <source>
        <strain evidence="10 11">CBS 114824</strain>
    </source>
</reference>
<evidence type="ECO:0000256" key="8">
    <source>
        <dbReference type="SAM" id="MobiDB-lite"/>
    </source>
</evidence>
<dbReference type="SUPFAM" id="SSF140111">
    <property type="entry name" value="Endosomal sorting complex assembly domain"/>
    <property type="match status" value="1"/>
</dbReference>
<evidence type="ECO:0000256" key="3">
    <source>
        <dbReference type="ARBA" id="ARBA00022448"/>
    </source>
</evidence>
<feature type="compositionally biased region" description="Pro residues" evidence="8">
    <location>
        <begin position="1"/>
        <end position="14"/>
    </location>
</feature>
<sequence>MSYTPQPQPQPYSPAPQSNCYSTPPAPPPKQASGTSTPARGPPLPPPPPGQHQNEPSELDGGQHYYAQRQQQQGPPQPSIPVIEGNWLPDTLKDKSVSDLQHILNTPTLQNALLSNPSTTHPAVPASEAYLTPLITSNLQIATQLEETEAKLTALRERTQSRLLALRALEQQHRTKLNETENALQEFSPMALYQRLNASVQEQELMNRGLEESWLEEDNTATDKETADFVRRVKEGRKTAFLRRERKGRWDEGRVGGWR</sequence>
<keyword evidence="7" id="KW-0175">Coiled coil</keyword>
<protein>
    <recommendedName>
        <fullName evidence="9">VPS37 C-terminal domain-containing protein</fullName>
    </recommendedName>
</protein>
<evidence type="ECO:0000256" key="2">
    <source>
        <dbReference type="ARBA" id="ARBA00007617"/>
    </source>
</evidence>
<keyword evidence="5 6" id="KW-0653">Protein transport</keyword>
<accession>A0A139HNI4</accession>
<evidence type="ECO:0000256" key="5">
    <source>
        <dbReference type="ARBA" id="ARBA00022927"/>
    </source>
</evidence>
<dbReference type="EMBL" id="LFZN01000025">
    <property type="protein sequence ID" value="KXT03952.1"/>
    <property type="molecule type" value="Genomic_DNA"/>
</dbReference>
<dbReference type="Proteomes" id="UP000070133">
    <property type="component" value="Unassembled WGS sequence"/>
</dbReference>
<dbReference type="AlphaFoldDB" id="A0A139HNI4"/>
<dbReference type="GO" id="GO:0043162">
    <property type="term" value="P:ubiquitin-dependent protein catabolic process via the multivesicular body sorting pathway"/>
    <property type="evidence" value="ECO:0007669"/>
    <property type="project" value="UniProtKB-ARBA"/>
</dbReference>
<feature type="coiled-coil region" evidence="7">
    <location>
        <begin position="138"/>
        <end position="213"/>
    </location>
</feature>
<evidence type="ECO:0000256" key="7">
    <source>
        <dbReference type="SAM" id="Coils"/>
    </source>
</evidence>
<comment type="subcellular location">
    <subcellularLocation>
        <location evidence="1">Endosome</location>
    </subcellularLocation>
</comment>
<name>A0A139HNI4_9PEZI</name>
<evidence type="ECO:0000256" key="4">
    <source>
        <dbReference type="ARBA" id="ARBA00022753"/>
    </source>
</evidence>
<dbReference type="OrthoDB" id="10260857at2759"/>
<dbReference type="InterPro" id="IPR037202">
    <property type="entry name" value="ESCRT_assembly_dom"/>
</dbReference>
<keyword evidence="11" id="KW-1185">Reference proteome</keyword>
<comment type="caution">
    <text evidence="10">The sequence shown here is derived from an EMBL/GenBank/DDBJ whole genome shotgun (WGS) entry which is preliminary data.</text>
</comment>
<feature type="region of interest" description="Disordered" evidence="8">
    <location>
        <begin position="1"/>
        <end position="84"/>
    </location>
</feature>
<gene>
    <name evidence="10" type="ORF">AC578_9293</name>
</gene>
<feature type="domain" description="VPS37 C-terminal" evidence="9">
    <location>
        <begin position="170"/>
        <end position="259"/>
    </location>
</feature>
<dbReference type="PROSITE" id="PS51314">
    <property type="entry name" value="VPS37_C"/>
    <property type="match status" value="1"/>
</dbReference>
<dbReference type="InterPro" id="IPR009851">
    <property type="entry name" value="Mod_r"/>
</dbReference>
<evidence type="ECO:0000259" key="9">
    <source>
        <dbReference type="PROSITE" id="PS51314"/>
    </source>
</evidence>
<feature type="compositionally biased region" description="Low complexity" evidence="8">
    <location>
        <begin position="62"/>
        <end position="74"/>
    </location>
</feature>
<keyword evidence="3 6" id="KW-0813">Transport</keyword>
<dbReference type="STRING" id="321146.A0A139HNI4"/>
<evidence type="ECO:0000313" key="10">
    <source>
        <dbReference type="EMBL" id="KXT03952.1"/>
    </source>
</evidence>
<comment type="similarity">
    <text evidence="2">Belongs to the VPS37 family.</text>
</comment>
<feature type="compositionally biased region" description="Pro residues" evidence="8">
    <location>
        <begin position="40"/>
        <end position="50"/>
    </location>
</feature>
<dbReference type="GO" id="GO:0006612">
    <property type="term" value="P:protein targeting to membrane"/>
    <property type="evidence" value="ECO:0007669"/>
    <property type="project" value="TreeGrafter"/>
</dbReference>